<evidence type="ECO:0000259" key="1">
    <source>
        <dbReference type="Pfam" id="PF00550"/>
    </source>
</evidence>
<dbReference type="HOGENOM" id="CLU_2556484_0_0_7"/>
<evidence type="ECO:0000313" key="3">
    <source>
        <dbReference type="Proteomes" id="UP000002139"/>
    </source>
</evidence>
<dbReference type="AlphaFoldDB" id="A9FN72"/>
<keyword evidence="3" id="KW-1185">Reference proteome</keyword>
<reference evidence="2 3" key="1">
    <citation type="journal article" date="2007" name="Nat. Biotechnol.">
        <title>Complete genome sequence of the myxobacterium Sorangium cellulosum.</title>
        <authorList>
            <person name="Schneiker S."/>
            <person name="Perlova O."/>
            <person name="Kaiser O."/>
            <person name="Gerth K."/>
            <person name="Alici A."/>
            <person name="Altmeyer M.O."/>
            <person name="Bartels D."/>
            <person name="Bekel T."/>
            <person name="Beyer S."/>
            <person name="Bode E."/>
            <person name="Bode H.B."/>
            <person name="Bolten C.J."/>
            <person name="Choudhuri J.V."/>
            <person name="Doss S."/>
            <person name="Elnakady Y.A."/>
            <person name="Frank B."/>
            <person name="Gaigalat L."/>
            <person name="Goesmann A."/>
            <person name="Groeger C."/>
            <person name="Gross F."/>
            <person name="Jelsbak L."/>
            <person name="Jelsbak L."/>
            <person name="Kalinowski J."/>
            <person name="Kegler C."/>
            <person name="Knauber T."/>
            <person name="Konietzny S."/>
            <person name="Kopp M."/>
            <person name="Krause L."/>
            <person name="Krug D."/>
            <person name="Linke B."/>
            <person name="Mahmud T."/>
            <person name="Martinez-Arias R."/>
            <person name="McHardy A.C."/>
            <person name="Merai M."/>
            <person name="Meyer F."/>
            <person name="Mormann S."/>
            <person name="Munoz-Dorado J."/>
            <person name="Perez J."/>
            <person name="Pradella S."/>
            <person name="Rachid S."/>
            <person name="Raddatz G."/>
            <person name="Rosenau F."/>
            <person name="Rueckert C."/>
            <person name="Sasse F."/>
            <person name="Scharfe M."/>
            <person name="Schuster S.C."/>
            <person name="Suen G."/>
            <person name="Treuner-Lange A."/>
            <person name="Velicer G.J."/>
            <person name="Vorholter F.-J."/>
            <person name="Weissman K.J."/>
            <person name="Welch R.D."/>
            <person name="Wenzel S.C."/>
            <person name="Whitworth D.E."/>
            <person name="Wilhelm S."/>
            <person name="Wittmann C."/>
            <person name="Bloecker H."/>
            <person name="Puehler A."/>
            <person name="Mueller R."/>
        </authorList>
    </citation>
    <scope>NUCLEOTIDE SEQUENCE [LARGE SCALE GENOMIC DNA]</scope>
    <source>
        <strain evidence="3">So ce56</strain>
    </source>
</reference>
<organism evidence="2 3">
    <name type="scientific">Sorangium cellulosum (strain So ce56)</name>
    <name type="common">Polyangium cellulosum (strain So ce56)</name>
    <dbReference type="NCBI Taxonomy" id="448385"/>
    <lineage>
        <taxon>Bacteria</taxon>
        <taxon>Pseudomonadati</taxon>
        <taxon>Myxococcota</taxon>
        <taxon>Polyangia</taxon>
        <taxon>Polyangiales</taxon>
        <taxon>Polyangiaceae</taxon>
        <taxon>Sorangium</taxon>
    </lineage>
</organism>
<feature type="domain" description="Carrier" evidence="1">
    <location>
        <begin position="16"/>
        <end position="71"/>
    </location>
</feature>
<sequence>MDDLLRAVLDIAARHVDAERASAMGPDTDLSALGLASLEMVGFILDLERGLAVQFPADLIDPATFRDARTIAGHVRALRGPG</sequence>
<dbReference type="Proteomes" id="UP000002139">
    <property type="component" value="Chromosome"/>
</dbReference>
<dbReference type="OrthoDB" id="3395095at2"/>
<dbReference type="EMBL" id="AM746676">
    <property type="protein sequence ID" value="CAN98397.1"/>
    <property type="molecule type" value="Genomic_DNA"/>
</dbReference>
<dbReference type="InterPro" id="IPR036736">
    <property type="entry name" value="ACP-like_sf"/>
</dbReference>
<dbReference type="InterPro" id="IPR009081">
    <property type="entry name" value="PP-bd_ACP"/>
</dbReference>
<gene>
    <name evidence="2" type="ordered locus">sce8227</name>
</gene>
<dbReference type="SUPFAM" id="SSF47336">
    <property type="entry name" value="ACP-like"/>
    <property type="match status" value="1"/>
</dbReference>
<dbReference type="RefSeq" id="WP_012240836.1">
    <property type="nucleotide sequence ID" value="NC_010162.1"/>
</dbReference>
<dbReference type="Gene3D" id="1.10.1200.10">
    <property type="entry name" value="ACP-like"/>
    <property type="match status" value="1"/>
</dbReference>
<name>A9FN72_SORC5</name>
<dbReference type="KEGG" id="scl:sce8227"/>
<dbReference type="Pfam" id="PF00550">
    <property type="entry name" value="PP-binding"/>
    <property type="match status" value="1"/>
</dbReference>
<dbReference type="STRING" id="448385.sce8227"/>
<proteinExistence type="predicted"/>
<accession>A9FN72</accession>
<protein>
    <submittedName>
        <fullName evidence="2">Acyl carrier protein</fullName>
    </submittedName>
</protein>
<evidence type="ECO:0000313" key="2">
    <source>
        <dbReference type="EMBL" id="CAN98397.1"/>
    </source>
</evidence>